<dbReference type="GeneID" id="92049172"/>
<organism evidence="2 3">
    <name type="scientific">Apiospora hydei</name>
    <dbReference type="NCBI Taxonomy" id="1337664"/>
    <lineage>
        <taxon>Eukaryota</taxon>
        <taxon>Fungi</taxon>
        <taxon>Dikarya</taxon>
        <taxon>Ascomycota</taxon>
        <taxon>Pezizomycotina</taxon>
        <taxon>Sordariomycetes</taxon>
        <taxon>Xylariomycetidae</taxon>
        <taxon>Amphisphaeriales</taxon>
        <taxon>Apiosporaceae</taxon>
        <taxon>Apiospora</taxon>
    </lineage>
</organism>
<accession>A0ABR1V1I1</accession>
<dbReference type="Proteomes" id="UP001433268">
    <property type="component" value="Unassembled WGS sequence"/>
</dbReference>
<evidence type="ECO:0000256" key="1">
    <source>
        <dbReference type="SAM" id="MobiDB-lite"/>
    </source>
</evidence>
<dbReference type="RefSeq" id="XP_066661804.1">
    <property type="nucleotide sequence ID" value="XM_066816112.1"/>
</dbReference>
<name>A0ABR1V1I1_9PEZI</name>
<feature type="region of interest" description="Disordered" evidence="1">
    <location>
        <begin position="1"/>
        <end position="43"/>
    </location>
</feature>
<evidence type="ECO:0000313" key="2">
    <source>
        <dbReference type="EMBL" id="KAK8065050.1"/>
    </source>
</evidence>
<keyword evidence="3" id="KW-1185">Reference proteome</keyword>
<comment type="caution">
    <text evidence="2">The sequence shown here is derived from an EMBL/GenBank/DDBJ whole genome shotgun (WGS) entry which is preliminary data.</text>
</comment>
<feature type="region of interest" description="Disordered" evidence="1">
    <location>
        <begin position="79"/>
        <end position="99"/>
    </location>
</feature>
<proteinExistence type="predicted"/>
<evidence type="ECO:0000313" key="3">
    <source>
        <dbReference type="Proteomes" id="UP001433268"/>
    </source>
</evidence>
<sequence length="155" mass="16640">MATQIKDFAEVGTAVIQVPSDSDSDSGSDTAGDTATTSSSADHAVHHSVAALNTASPADTAVDNDVVMADEPVAVKRSLEDPEAAAAAEPAPKRQKSAPVFKTVKAKTEERKRRRELMAAELEAVYNLWEQANMDVTKKQKLAIKKEMMKSLDKK</sequence>
<feature type="compositionally biased region" description="Low complexity" evidence="1">
    <location>
        <begin position="25"/>
        <end position="43"/>
    </location>
</feature>
<reference evidence="2 3" key="1">
    <citation type="submission" date="2023-01" db="EMBL/GenBank/DDBJ databases">
        <title>Analysis of 21 Apiospora genomes using comparative genomics revels a genus with tremendous synthesis potential of carbohydrate active enzymes and secondary metabolites.</title>
        <authorList>
            <person name="Sorensen T."/>
        </authorList>
    </citation>
    <scope>NUCLEOTIDE SEQUENCE [LARGE SCALE GENOMIC DNA]</scope>
    <source>
        <strain evidence="2 3">CBS 114990</strain>
    </source>
</reference>
<protein>
    <submittedName>
        <fullName evidence="2">Uncharacterized protein</fullName>
    </submittedName>
</protein>
<gene>
    <name evidence="2" type="ORF">PG997_011797</name>
</gene>
<dbReference type="EMBL" id="JAQQWN010000009">
    <property type="protein sequence ID" value="KAK8065050.1"/>
    <property type="molecule type" value="Genomic_DNA"/>
</dbReference>